<protein>
    <recommendedName>
        <fullName evidence="3">U1-type domain-containing protein</fullName>
    </recommendedName>
</protein>
<gene>
    <name evidence="1" type="ORF">PPACK8108_LOCUS10758</name>
</gene>
<evidence type="ECO:0008006" key="3">
    <source>
        <dbReference type="Google" id="ProtNLM"/>
    </source>
</evidence>
<name>A0AAV0AYY0_PHAPC</name>
<reference evidence="1" key="1">
    <citation type="submission" date="2022-06" db="EMBL/GenBank/DDBJ databases">
        <authorList>
            <consortium name="SYNGENTA / RWTH Aachen University"/>
        </authorList>
    </citation>
    <scope>NUCLEOTIDE SEQUENCE</scope>
</reference>
<sequence length="136" mass="15944">MDPKYFQQITSGGTIGENIWKCLLCKSRPTTNIIKHSNTENHKNAVREVEKRKQHEGESSSYNWAGVNKYNQMNTEDSECENHRGEASIIFKDPSDSEYSESEAEKQNQMHTQIFQVKIPQIFKRLYQKSQKTWNQ</sequence>
<evidence type="ECO:0000313" key="2">
    <source>
        <dbReference type="Proteomes" id="UP001153365"/>
    </source>
</evidence>
<comment type="caution">
    <text evidence="1">The sequence shown here is derived from an EMBL/GenBank/DDBJ whole genome shotgun (WGS) entry which is preliminary data.</text>
</comment>
<evidence type="ECO:0000313" key="1">
    <source>
        <dbReference type="EMBL" id="CAH7675726.1"/>
    </source>
</evidence>
<organism evidence="1 2">
    <name type="scientific">Phakopsora pachyrhizi</name>
    <name type="common">Asian soybean rust disease fungus</name>
    <dbReference type="NCBI Taxonomy" id="170000"/>
    <lineage>
        <taxon>Eukaryota</taxon>
        <taxon>Fungi</taxon>
        <taxon>Dikarya</taxon>
        <taxon>Basidiomycota</taxon>
        <taxon>Pucciniomycotina</taxon>
        <taxon>Pucciniomycetes</taxon>
        <taxon>Pucciniales</taxon>
        <taxon>Phakopsoraceae</taxon>
        <taxon>Phakopsora</taxon>
    </lineage>
</organism>
<dbReference type="EMBL" id="CALTRL010002418">
    <property type="protein sequence ID" value="CAH7675726.1"/>
    <property type="molecule type" value="Genomic_DNA"/>
</dbReference>
<dbReference type="AlphaFoldDB" id="A0AAV0AYY0"/>
<keyword evidence="2" id="KW-1185">Reference proteome</keyword>
<accession>A0AAV0AYY0</accession>
<dbReference type="Proteomes" id="UP001153365">
    <property type="component" value="Unassembled WGS sequence"/>
</dbReference>
<proteinExistence type="predicted"/>